<sequence length="32" mass="3864">MILFLFDTVYLFIFILFALSKNPCLLSYQILY</sequence>
<accession>A0A2P2NI67</accession>
<reference evidence="1" key="1">
    <citation type="submission" date="2018-02" db="EMBL/GenBank/DDBJ databases">
        <title>Rhizophora mucronata_Transcriptome.</title>
        <authorList>
            <person name="Meera S.P."/>
            <person name="Sreeshan A."/>
            <person name="Augustine A."/>
        </authorList>
    </citation>
    <scope>NUCLEOTIDE SEQUENCE</scope>
    <source>
        <tissue evidence="1">Leaf</tissue>
    </source>
</reference>
<name>A0A2P2NI67_RHIMU</name>
<evidence type="ECO:0000313" key="1">
    <source>
        <dbReference type="EMBL" id="MBX42175.1"/>
    </source>
</evidence>
<dbReference type="EMBL" id="GGEC01061691">
    <property type="protein sequence ID" value="MBX42175.1"/>
    <property type="molecule type" value="Transcribed_RNA"/>
</dbReference>
<proteinExistence type="predicted"/>
<dbReference type="AlphaFoldDB" id="A0A2P2NI67"/>
<organism evidence="1">
    <name type="scientific">Rhizophora mucronata</name>
    <name type="common">Asiatic mangrove</name>
    <dbReference type="NCBI Taxonomy" id="61149"/>
    <lineage>
        <taxon>Eukaryota</taxon>
        <taxon>Viridiplantae</taxon>
        <taxon>Streptophyta</taxon>
        <taxon>Embryophyta</taxon>
        <taxon>Tracheophyta</taxon>
        <taxon>Spermatophyta</taxon>
        <taxon>Magnoliopsida</taxon>
        <taxon>eudicotyledons</taxon>
        <taxon>Gunneridae</taxon>
        <taxon>Pentapetalae</taxon>
        <taxon>rosids</taxon>
        <taxon>fabids</taxon>
        <taxon>Malpighiales</taxon>
        <taxon>Rhizophoraceae</taxon>
        <taxon>Rhizophora</taxon>
    </lineage>
</organism>
<protein>
    <submittedName>
        <fullName evidence="1">Uncharacterized protein</fullName>
    </submittedName>
</protein>